<dbReference type="GeneID" id="84592206"/>
<sequence length="257" mass="29428">MAGKTVSDEGCVICGWTHDQQSRCCYDNHLKLFYAAHERPDDGSRNEAKALELLASYPHIPARELLRDWVDRDGRYFMIQKRMDGDTLGKVWPTLSHDQKVAIADQVAGICKHLQSITSSSIQRVERSVCAPALLFFISEPRGPFHSDLELWITISLTLHNPPERSFPQKALDGLKKRFPKCAPYVLTHCDLNIGNIMVKDGQLVGILDWETCNILSRMRLDPHEDAKRFWMDLYHLRNYPDLDERGQEVLARLSAV</sequence>
<dbReference type="PANTHER" id="PTHR21310">
    <property type="entry name" value="AMINOGLYCOSIDE PHOSPHOTRANSFERASE-RELATED-RELATED"/>
    <property type="match status" value="1"/>
</dbReference>
<gene>
    <name evidence="2" type="ORF">An11g01710</name>
</gene>
<dbReference type="InterPro" id="IPR011009">
    <property type="entry name" value="Kinase-like_dom_sf"/>
</dbReference>
<dbReference type="Gene3D" id="3.90.1200.10">
    <property type="match status" value="1"/>
</dbReference>
<organism evidence="2">
    <name type="scientific">Aspergillus niger</name>
    <dbReference type="NCBI Taxonomy" id="5061"/>
    <lineage>
        <taxon>Eukaryota</taxon>
        <taxon>Fungi</taxon>
        <taxon>Dikarya</taxon>
        <taxon>Ascomycota</taxon>
        <taxon>Pezizomycotina</taxon>
        <taxon>Eurotiomycetes</taxon>
        <taxon>Eurotiomycetidae</taxon>
        <taxon>Eurotiales</taxon>
        <taxon>Aspergillaceae</taxon>
        <taxon>Aspergillus</taxon>
        <taxon>Aspergillus subgen. Circumdati</taxon>
    </lineage>
</organism>
<accession>A0AAJ8E1T7</accession>
<dbReference type="SUPFAM" id="SSF56112">
    <property type="entry name" value="Protein kinase-like (PK-like)"/>
    <property type="match status" value="1"/>
</dbReference>
<dbReference type="Pfam" id="PF01636">
    <property type="entry name" value="APH"/>
    <property type="match status" value="1"/>
</dbReference>
<dbReference type="InterPro" id="IPR051678">
    <property type="entry name" value="AGP_Transferase"/>
</dbReference>
<feature type="domain" description="Aminoglycoside phosphotransferase" evidence="1">
    <location>
        <begin position="39"/>
        <end position="214"/>
    </location>
</feature>
<reference evidence="2" key="2">
    <citation type="submission" date="2025-08" db="UniProtKB">
        <authorList>
            <consortium name="RefSeq"/>
        </authorList>
    </citation>
    <scope>IDENTIFICATION</scope>
</reference>
<proteinExistence type="predicted"/>
<dbReference type="KEGG" id="ang:An11g01710"/>
<reference evidence="2" key="1">
    <citation type="submission" date="2025-02" db="EMBL/GenBank/DDBJ databases">
        <authorList>
            <consortium name="NCBI Genome Project"/>
        </authorList>
    </citation>
    <scope>NUCLEOTIDE SEQUENCE</scope>
</reference>
<dbReference type="InterPro" id="IPR002575">
    <property type="entry name" value="Aminoglycoside_PTrfase"/>
</dbReference>
<dbReference type="AlphaFoldDB" id="A0AAJ8E1T7"/>
<dbReference type="CDD" id="cd05120">
    <property type="entry name" value="APH_ChoK_like"/>
    <property type="match status" value="1"/>
</dbReference>
<dbReference type="RefSeq" id="XP_059604280.1">
    <property type="nucleotide sequence ID" value="XM_059750079.1"/>
</dbReference>
<evidence type="ECO:0000259" key="1">
    <source>
        <dbReference type="Pfam" id="PF01636"/>
    </source>
</evidence>
<dbReference type="VEuPathDB" id="FungiDB:An11g01710"/>
<evidence type="ECO:0000313" key="2">
    <source>
        <dbReference type="RefSeq" id="XP_059604280.1"/>
    </source>
</evidence>
<name>A0AAJ8E1T7_ASPNG</name>
<protein>
    <recommendedName>
        <fullName evidence="1">Aminoglycoside phosphotransferase domain-containing protein</fullName>
    </recommendedName>
</protein>
<dbReference type="PANTHER" id="PTHR21310:SF55">
    <property type="entry name" value="AMINOGLYCOSIDE PHOSPHOTRANSFERASE DOMAIN-CONTAINING PROTEIN"/>
    <property type="match status" value="1"/>
</dbReference>